<gene>
    <name evidence="2" type="ORF">NCTC11179_00215</name>
</gene>
<keyword evidence="1" id="KW-1133">Transmembrane helix</keyword>
<evidence type="ECO:0000256" key="1">
    <source>
        <dbReference type="SAM" id="Phobius"/>
    </source>
</evidence>
<keyword evidence="3" id="KW-1185">Reference proteome</keyword>
<reference evidence="2 3" key="1">
    <citation type="submission" date="2018-06" db="EMBL/GenBank/DDBJ databases">
        <authorList>
            <consortium name="Pathogen Informatics"/>
            <person name="Doyle S."/>
        </authorList>
    </citation>
    <scope>NUCLEOTIDE SEQUENCE [LARGE SCALE GENOMIC DNA]</scope>
    <source>
        <strain evidence="2 3">NCTC11179</strain>
    </source>
</reference>
<dbReference type="AlphaFoldDB" id="A0A378RI39"/>
<dbReference type="EMBL" id="UGQL01000001">
    <property type="protein sequence ID" value="STZ26693.1"/>
    <property type="molecule type" value="Genomic_DNA"/>
</dbReference>
<keyword evidence="1" id="KW-0472">Membrane</keyword>
<evidence type="ECO:0000313" key="2">
    <source>
        <dbReference type="EMBL" id="STZ26693.1"/>
    </source>
</evidence>
<proteinExistence type="predicted"/>
<keyword evidence="1" id="KW-0812">Transmembrane</keyword>
<name>A0A378RI39_MYROD</name>
<dbReference type="Proteomes" id="UP000255024">
    <property type="component" value="Unassembled WGS sequence"/>
</dbReference>
<dbReference type="RefSeq" id="WP_115089794.1">
    <property type="nucleotide sequence ID" value="NZ_CP068107.1"/>
</dbReference>
<protein>
    <recommendedName>
        <fullName evidence="4">DUF304 domain-containing protein</fullName>
    </recommendedName>
</protein>
<accession>A0A378RI39</accession>
<sequence>METITSKFRDLYITKVICGYLAAIFCIVICLKLYDENDPTKEKSAIFFMGVIILFVLDGTFDFLRVTKIIVRNNAIEIQYFLGLRRKIIKYHEIIKINQRKSYLQGRTGQISDGFHFSEIILANKSSFTLSPDKFGNYTLLLSAINRNLNNVQYNE</sequence>
<feature type="transmembrane region" description="Helical" evidence="1">
    <location>
        <begin position="46"/>
        <end position="64"/>
    </location>
</feature>
<organism evidence="2 3">
    <name type="scientific">Myroides odoratus</name>
    <name type="common">Flavobacterium odoratum</name>
    <dbReference type="NCBI Taxonomy" id="256"/>
    <lineage>
        <taxon>Bacteria</taxon>
        <taxon>Pseudomonadati</taxon>
        <taxon>Bacteroidota</taxon>
        <taxon>Flavobacteriia</taxon>
        <taxon>Flavobacteriales</taxon>
        <taxon>Flavobacteriaceae</taxon>
        <taxon>Myroides</taxon>
    </lineage>
</organism>
<evidence type="ECO:0000313" key="3">
    <source>
        <dbReference type="Proteomes" id="UP000255024"/>
    </source>
</evidence>
<evidence type="ECO:0008006" key="4">
    <source>
        <dbReference type="Google" id="ProtNLM"/>
    </source>
</evidence>
<feature type="transmembrane region" description="Helical" evidence="1">
    <location>
        <begin position="12"/>
        <end position="34"/>
    </location>
</feature>